<sequence length="147" mass="16836">MKYDLAFVLNSVVFPCARGTYVTSERPALERVHVVLCAKEILNLIQHGLLELEIKQREDFASHSEGVKKVSDWAKLNKLDFDREIDISVGVADALVYGDDIGIFEIGTTRPTKMLLLLKYILREDHPMTVHFWPYGTNNGIVFKNWK</sequence>
<proteinExistence type="predicted"/>
<dbReference type="AlphaFoldDB" id="A0A0G0SLF3"/>
<protein>
    <submittedName>
        <fullName evidence="1">Uncharacterized protein</fullName>
    </submittedName>
</protein>
<reference evidence="1 2" key="1">
    <citation type="journal article" date="2015" name="Nature">
        <title>rRNA introns, odd ribosomes, and small enigmatic genomes across a large radiation of phyla.</title>
        <authorList>
            <person name="Brown C.T."/>
            <person name="Hug L.A."/>
            <person name="Thomas B.C."/>
            <person name="Sharon I."/>
            <person name="Castelle C.J."/>
            <person name="Singh A."/>
            <person name="Wilkins M.J."/>
            <person name="Williams K.H."/>
            <person name="Banfield J.F."/>
        </authorList>
    </citation>
    <scope>NUCLEOTIDE SEQUENCE [LARGE SCALE GENOMIC DNA]</scope>
</reference>
<dbReference type="Proteomes" id="UP000034293">
    <property type="component" value="Unassembled WGS sequence"/>
</dbReference>
<name>A0A0G0SLF3_9BACT</name>
<evidence type="ECO:0000313" key="1">
    <source>
        <dbReference type="EMBL" id="KKR63196.1"/>
    </source>
</evidence>
<comment type="caution">
    <text evidence="1">The sequence shown here is derived from an EMBL/GenBank/DDBJ whole genome shotgun (WGS) entry which is preliminary data.</text>
</comment>
<organism evidence="1 2">
    <name type="scientific">Candidatus Woesebacteria bacterium GW2011_GWA1_40_43</name>
    <dbReference type="NCBI Taxonomy" id="1618553"/>
    <lineage>
        <taxon>Bacteria</taxon>
        <taxon>Candidatus Woeseibacteriota</taxon>
    </lineage>
</organism>
<evidence type="ECO:0000313" key="2">
    <source>
        <dbReference type="Proteomes" id="UP000034293"/>
    </source>
</evidence>
<gene>
    <name evidence="1" type="ORF">UU02_C0030G0003</name>
</gene>
<dbReference type="EMBL" id="LBZA01000030">
    <property type="protein sequence ID" value="KKR63196.1"/>
    <property type="molecule type" value="Genomic_DNA"/>
</dbReference>
<accession>A0A0G0SLF3</accession>